<feature type="region of interest" description="Disordered" evidence="1">
    <location>
        <begin position="45"/>
        <end position="67"/>
    </location>
</feature>
<evidence type="ECO:0000313" key="3">
    <source>
        <dbReference type="Proteomes" id="UP000033860"/>
    </source>
</evidence>
<protein>
    <submittedName>
        <fullName evidence="2">Uncharacterized protein</fullName>
    </submittedName>
</protein>
<proteinExistence type="predicted"/>
<dbReference type="Proteomes" id="UP000033860">
    <property type="component" value="Unassembled WGS sequence"/>
</dbReference>
<organism evidence="2 3">
    <name type="scientific">Candidatus Beckwithbacteria bacterium GW2011_GWB1_47_15</name>
    <dbReference type="NCBI Taxonomy" id="1618371"/>
    <lineage>
        <taxon>Bacteria</taxon>
        <taxon>Candidatus Beckwithiibacteriota</taxon>
    </lineage>
</organism>
<dbReference type="AlphaFoldDB" id="A0A0G1RTV2"/>
<comment type="caution">
    <text evidence="2">The sequence shown here is derived from an EMBL/GenBank/DDBJ whole genome shotgun (WGS) entry which is preliminary data.</text>
</comment>
<name>A0A0G1RTV2_9BACT</name>
<evidence type="ECO:0000256" key="1">
    <source>
        <dbReference type="SAM" id="MobiDB-lite"/>
    </source>
</evidence>
<reference evidence="2 3" key="1">
    <citation type="journal article" date="2015" name="Nature">
        <title>rRNA introns, odd ribosomes, and small enigmatic genomes across a large radiation of phyla.</title>
        <authorList>
            <person name="Brown C.T."/>
            <person name="Hug L.A."/>
            <person name="Thomas B.C."/>
            <person name="Sharon I."/>
            <person name="Castelle C.J."/>
            <person name="Singh A."/>
            <person name="Wilkins M.J."/>
            <person name="Williams K.H."/>
            <person name="Banfield J.F."/>
        </authorList>
    </citation>
    <scope>NUCLEOTIDE SEQUENCE [LARGE SCALE GENOMIC DNA]</scope>
</reference>
<evidence type="ECO:0000313" key="2">
    <source>
        <dbReference type="EMBL" id="KKU60724.1"/>
    </source>
</evidence>
<dbReference type="EMBL" id="LCNT01000007">
    <property type="protein sequence ID" value="KKU60724.1"/>
    <property type="molecule type" value="Genomic_DNA"/>
</dbReference>
<sequence length="67" mass="7307">MTESPSTLHSRLGQIDKIVADKEGLESPGDIRQALIRQTQLTDKEAAVEAEQPTAAKKNLPPKVLSR</sequence>
<accession>A0A0G1RTV2</accession>
<gene>
    <name evidence="2" type="ORF">UX85_C0007G0011</name>
</gene>